<dbReference type="PANTHER" id="PTHR36111:SF2">
    <property type="entry name" value="INNER MEMBRANE PROTEIN"/>
    <property type="match status" value="1"/>
</dbReference>
<feature type="transmembrane region" description="Helical" evidence="1">
    <location>
        <begin position="181"/>
        <end position="202"/>
    </location>
</feature>
<name>A0A0S8FRH4_UNCW3</name>
<feature type="transmembrane region" description="Helical" evidence="1">
    <location>
        <begin position="32"/>
        <end position="50"/>
    </location>
</feature>
<feature type="transmembrane region" description="Helical" evidence="1">
    <location>
        <begin position="56"/>
        <end position="74"/>
    </location>
</feature>
<feature type="transmembrane region" description="Helical" evidence="1">
    <location>
        <begin position="139"/>
        <end position="169"/>
    </location>
</feature>
<sequence>MIGTYVNTILVIVGSLLGLLLKKGLPESIKRIVIIGLGLFTCILGAKMGLEMQRPLVIILSMILGGVIGEMLKIEDFLESIGARLKRLVKAHGETSFAQGFVVASLLFCVGPMTILGSLQAGLQNKPELLLVKSLMDGVSSIILASTMGFGVIFSALTVLFVQGGLTLLARQFSFLTDPVYLSDFTSVGGIMIFAIGLKLLGIKPIKVGNFLPALVIVVMLTFIAGLI</sequence>
<dbReference type="Pfam" id="PF04474">
    <property type="entry name" value="DUF554"/>
    <property type="match status" value="1"/>
</dbReference>
<gene>
    <name evidence="2" type="ORF">AMJ83_07540</name>
</gene>
<feature type="transmembrane region" description="Helical" evidence="1">
    <location>
        <begin position="95"/>
        <end position="119"/>
    </location>
</feature>
<evidence type="ECO:0000313" key="2">
    <source>
        <dbReference type="EMBL" id="KPK63311.1"/>
    </source>
</evidence>
<organism evidence="2 3">
    <name type="scientific">candidate division WOR_3 bacterium SM23_42</name>
    <dbReference type="NCBI Taxonomy" id="1703779"/>
    <lineage>
        <taxon>Bacteria</taxon>
        <taxon>Bacteria division WOR-3</taxon>
    </lineage>
</organism>
<dbReference type="PANTHER" id="PTHR36111">
    <property type="entry name" value="INNER MEMBRANE PROTEIN-RELATED"/>
    <property type="match status" value="1"/>
</dbReference>
<evidence type="ECO:0000313" key="3">
    <source>
        <dbReference type="Proteomes" id="UP000051373"/>
    </source>
</evidence>
<accession>A0A0S8FRH4</accession>
<keyword evidence="1" id="KW-0472">Membrane</keyword>
<dbReference type="Proteomes" id="UP000051373">
    <property type="component" value="Unassembled WGS sequence"/>
</dbReference>
<comment type="caution">
    <text evidence="2">The sequence shown here is derived from an EMBL/GenBank/DDBJ whole genome shotgun (WGS) entry which is preliminary data.</text>
</comment>
<dbReference type="EMBL" id="LJUJ01000015">
    <property type="protein sequence ID" value="KPK63311.1"/>
    <property type="molecule type" value="Genomic_DNA"/>
</dbReference>
<feature type="transmembrane region" description="Helical" evidence="1">
    <location>
        <begin position="6"/>
        <end position="25"/>
    </location>
</feature>
<protein>
    <recommendedName>
        <fullName evidence="4">DUF554 domain-containing protein</fullName>
    </recommendedName>
</protein>
<feature type="transmembrane region" description="Helical" evidence="1">
    <location>
        <begin position="208"/>
        <end position="227"/>
    </location>
</feature>
<proteinExistence type="predicted"/>
<keyword evidence="1" id="KW-1133">Transmembrane helix</keyword>
<dbReference type="AlphaFoldDB" id="A0A0S8FRH4"/>
<evidence type="ECO:0008006" key="4">
    <source>
        <dbReference type="Google" id="ProtNLM"/>
    </source>
</evidence>
<evidence type="ECO:0000256" key="1">
    <source>
        <dbReference type="SAM" id="Phobius"/>
    </source>
</evidence>
<keyword evidence="1" id="KW-0812">Transmembrane</keyword>
<dbReference type="InterPro" id="IPR007563">
    <property type="entry name" value="DUF554"/>
</dbReference>
<reference evidence="2 3" key="1">
    <citation type="journal article" date="2015" name="Microbiome">
        <title>Genomic resolution of linkages in carbon, nitrogen, and sulfur cycling among widespread estuary sediment bacteria.</title>
        <authorList>
            <person name="Baker B.J."/>
            <person name="Lazar C.S."/>
            <person name="Teske A.P."/>
            <person name="Dick G.J."/>
        </authorList>
    </citation>
    <scope>NUCLEOTIDE SEQUENCE [LARGE SCALE GENOMIC DNA]</scope>
    <source>
        <strain evidence="2">SM23_42</strain>
    </source>
</reference>